<evidence type="ECO:0000313" key="2">
    <source>
        <dbReference type="Proteomes" id="UP001209878"/>
    </source>
</evidence>
<dbReference type="AlphaFoldDB" id="A0AAD9IUY8"/>
<organism evidence="1 2">
    <name type="scientific">Ridgeia piscesae</name>
    <name type="common">Tubeworm</name>
    <dbReference type="NCBI Taxonomy" id="27915"/>
    <lineage>
        <taxon>Eukaryota</taxon>
        <taxon>Metazoa</taxon>
        <taxon>Spiralia</taxon>
        <taxon>Lophotrochozoa</taxon>
        <taxon>Annelida</taxon>
        <taxon>Polychaeta</taxon>
        <taxon>Sedentaria</taxon>
        <taxon>Canalipalpata</taxon>
        <taxon>Sabellida</taxon>
        <taxon>Siboglinidae</taxon>
        <taxon>Ridgeia</taxon>
    </lineage>
</organism>
<dbReference type="Proteomes" id="UP001209878">
    <property type="component" value="Unassembled WGS sequence"/>
</dbReference>
<gene>
    <name evidence="1" type="ORF">NP493_5258g00001</name>
</gene>
<dbReference type="EMBL" id="JAODUO010005241">
    <property type="protein sequence ID" value="KAK2141436.1"/>
    <property type="molecule type" value="Genomic_DNA"/>
</dbReference>
<comment type="caution">
    <text evidence="1">The sequence shown here is derived from an EMBL/GenBank/DDBJ whole genome shotgun (WGS) entry which is preliminary data.</text>
</comment>
<evidence type="ECO:0000313" key="1">
    <source>
        <dbReference type="EMBL" id="KAK2141436.1"/>
    </source>
</evidence>
<protein>
    <submittedName>
        <fullName evidence="1">Uncharacterized protein</fullName>
    </submittedName>
</protein>
<accession>A0AAD9IUY8</accession>
<name>A0AAD9IUY8_RIDPI</name>
<proteinExistence type="predicted"/>
<reference evidence="1" key="1">
    <citation type="journal article" date="2023" name="Mol. Biol. Evol.">
        <title>Third-Generation Sequencing Reveals the Adaptive Role of the Epigenome in Three Deep-Sea Polychaetes.</title>
        <authorList>
            <person name="Perez M."/>
            <person name="Aroh O."/>
            <person name="Sun Y."/>
            <person name="Lan Y."/>
            <person name="Juniper S.K."/>
            <person name="Young C.R."/>
            <person name="Angers B."/>
            <person name="Qian P.Y."/>
        </authorList>
    </citation>
    <scope>NUCLEOTIDE SEQUENCE</scope>
    <source>
        <strain evidence="1">R07B-5</strain>
    </source>
</reference>
<keyword evidence="2" id="KW-1185">Reference proteome</keyword>
<sequence>MGVPRGRSDWWRGHEEQGVVWTGGVRRVQSKCWRDTGSALYPIVVYRCGGTDKQKDLYKSHTPKTIVRSWSGSGSRWGSKSPRTVDRVEIIFSRHGLRVRLVKTEVMWVGFRKKEL</sequence>